<sequence>MLLLTEISVAYWSKAEKLVNSWFSLEIMIVSVLILVLFFAVIYANNHFKKILISIMAGIIIFTGITVAFGSSYSKSYRQLAKYVSPVNRNVMPKSFGYEYVGDRRGSYVLVADVTKTLKLPFYKKEVHEVVNPEFLGGNEYLYFFKIDNYIYSISKKEPSLQLSDKIDKMIIKQETAVLKFKEYETIGFLDQVGPANQQVILPKSKITQQYEPNTKVYDFKI</sequence>
<name>A0A430A1S0_9ENTE</name>
<accession>A0A430A1S0</accession>
<evidence type="ECO:0000313" key="2">
    <source>
        <dbReference type="EMBL" id="RSU00289.1"/>
    </source>
</evidence>
<evidence type="ECO:0000313" key="3">
    <source>
        <dbReference type="Proteomes" id="UP000287857"/>
    </source>
</evidence>
<comment type="caution">
    <text evidence="2">The sequence shown here is derived from an EMBL/GenBank/DDBJ whole genome shotgun (WGS) entry which is preliminary data.</text>
</comment>
<dbReference type="OrthoDB" id="2200470at2"/>
<proteinExistence type="predicted"/>
<dbReference type="EMBL" id="NGJS01000002">
    <property type="protein sequence ID" value="RSU00289.1"/>
    <property type="molecule type" value="Genomic_DNA"/>
</dbReference>
<organism evidence="2 3">
    <name type="scientific">Vagococcus vulneris</name>
    <dbReference type="NCBI Taxonomy" id="1977869"/>
    <lineage>
        <taxon>Bacteria</taxon>
        <taxon>Bacillati</taxon>
        <taxon>Bacillota</taxon>
        <taxon>Bacilli</taxon>
        <taxon>Lactobacillales</taxon>
        <taxon>Enterococcaceae</taxon>
        <taxon>Vagococcus</taxon>
    </lineage>
</organism>
<reference evidence="2 3" key="1">
    <citation type="submission" date="2017-05" db="EMBL/GenBank/DDBJ databases">
        <title>Vagococcus spp. assemblies.</title>
        <authorList>
            <person name="Gulvik C.A."/>
        </authorList>
    </citation>
    <scope>NUCLEOTIDE SEQUENCE [LARGE SCALE GENOMIC DNA]</scope>
    <source>
        <strain evidence="2 3">SS1995</strain>
    </source>
</reference>
<keyword evidence="1" id="KW-0472">Membrane</keyword>
<evidence type="ECO:0000256" key="1">
    <source>
        <dbReference type="SAM" id="Phobius"/>
    </source>
</evidence>
<protein>
    <submittedName>
        <fullName evidence="2">Uncharacterized protein</fullName>
    </submittedName>
</protein>
<feature type="transmembrane region" description="Helical" evidence="1">
    <location>
        <begin position="22"/>
        <end position="44"/>
    </location>
</feature>
<keyword evidence="1" id="KW-1133">Transmembrane helix</keyword>
<dbReference type="AlphaFoldDB" id="A0A430A1S0"/>
<feature type="transmembrane region" description="Helical" evidence="1">
    <location>
        <begin position="51"/>
        <end position="73"/>
    </location>
</feature>
<keyword evidence="1" id="KW-0812">Transmembrane</keyword>
<gene>
    <name evidence="2" type="ORF">CBF37_03045</name>
</gene>
<dbReference type="Proteomes" id="UP000287857">
    <property type="component" value="Unassembled WGS sequence"/>
</dbReference>
<dbReference type="RefSeq" id="WP_125983241.1">
    <property type="nucleotide sequence ID" value="NZ_NGJS01000002.1"/>
</dbReference>
<keyword evidence="3" id="KW-1185">Reference proteome</keyword>